<reference evidence="2 3" key="1">
    <citation type="journal article" date="2015" name="Genome Announc.">
        <title>Draft Genome Sequences of Marine Isolates of Thalassomonas viridans and Thalassomonas actiniarum.</title>
        <authorList>
            <person name="Olonade I."/>
            <person name="van Zyl L.J."/>
            <person name="Trindade M."/>
        </authorList>
    </citation>
    <scope>NUCLEOTIDE SEQUENCE [LARGE SCALE GENOMIC DNA]</scope>
    <source>
        <strain evidence="2 3">A5K-106</strain>
    </source>
</reference>
<reference evidence="2 3" key="2">
    <citation type="journal article" date="2022" name="Mar. Drugs">
        <title>Bioassay-Guided Fractionation Leads to the Detection of Cholic Acid Generated by the Rare Thalassomonas sp.</title>
        <authorList>
            <person name="Pheiffer F."/>
            <person name="Schneider Y.K."/>
            <person name="Hansen E.H."/>
            <person name="Andersen J.H."/>
            <person name="Isaksson J."/>
            <person name="Busche T."/>
            <person name="R C."/>
            <person name="Kalinowski J."/>
            <person name="Zyl L.V."/>
            <person name="Trindade M."/>
        </authorList>
    </citation>
    <scope>NUCLEOTIDE SEQUENCE [LARGE SCALE GENOMIC DNA]</scope>
    <source>
        <strain evidence="2 3">A5K-106</strain>
    </source>
</reference>
<dbReference type="AlphaFoldDB" id="A0AAE9YM75"/>
<protein>
    <submittedName>
        <fullName evidence="2">Uncharacterized protein</fullName>
    </submittedName>
</protein>
<dbReference type="Proteomes" id="UP000032568">
    <property type="component" value="Chromosome"/>
</dbReference>
<feature type="signal peptide" evidence="1">
    <location>
        <begin position="1"/>
        <end position="22"/>
    </location>
</feature>
<evidence type="ECO:0000313" key="2">
    <source>
        <dbReference type="EMBL" id="WDD97531.1"/>
    </source>
</evidence>
<dbReference type="EMBL" id="CP059735">
    <property type="protein sequence ID" value="WDD97531.1"/>
    <property type="molecule type" value="Genomic_DNA"/>
</dbReference>
<name>A0AAE9YM75_9GAMM</name>
<sequence>MKKLIGAGLLLASSFVASHASAATMECYVDTQAYDTFTPNQCFALLWGQSKTTAVFRIAGSTGKPISQVIWSGAASSCGVSGSSCSFSIRAYRTYTAKATILYQDGTWNTASAKASFESGF</sequence>
<dbReference type="RefSeq" id="WP_044832027.1">
    <property type="nucleotide sequence ID" value="NZ_CP059735.1"/>
</dbReference>
<organism evidence="2 3">
    <name type="scientific">Thalassomonas actiniarum</name>
    <dbReference type="NCBI Taxonomy" id="485447"/>
    <lineage>
        <taxon>Bacteria</taxon>
        <taxon>Pseudomonadati</taxon>
        <taxon>Pseudomonadota</taxon>
        <taxon>Gammaproteobacteria</taxon>
        <taxon>Alteromonadales</taxon>
        <taxon>Colwelliaceae</taxon>
        <taxon>Thalassomonas</taxon>
    </lineage>
</organism>
<gene>
    <name evidence="2" type="ORF">SG35_019730</name>
</gene>
<dbReference type="KEGG" id="tact:SG35_019730"/>
<proteinExistence type="predicted"/>
<accession>A0AAE9YM75</accession>
<evidence type="ECO:0000313" key="3">
    <source>
        <dbReference type="Proteomes" id="UP000032568"/>
    </source>
</evidence>
<evidence type="ECO:0000256" key="1">
    <source>
        <dbReference type="SAM" id="SignalP"/>
    </source>
</evidence>
<keyword evidence="3" id="KW-1185">Reference proteome</keyword>
<keyword evidence="1" id="KW-0732">Signal</keyword>
<feature type="chain" id="PRO_5042214861" evidence="1">
    <location>
        <begin position="23"/>
        <end position="121"/>
    </location>
</feature>